<dbReference type="EMBL" id="DF143634">
    <property type="protein sequence ID" value="GAA53894.1"/>
    <property type="molecule type" value="Genomic_DNA"/>
</dbReference>
<name>G7YLR3_CLOSI</name>
<keyword evidence="3" id="KW-1185">Reference proteome</keyword>
<evidence type="ECO:0000256" key="1">
    <source>
        <dbReference type="SAM" id="MobiDB-lite"/>
    </source>
</evidence>
<evidence type="ECO:0000313" key="3">
    <source>
        <dbReference type="Proteomes" id="UP000008909"/>
    </source>
</evidence>
<sequence length="134" mass="15380">MCLDPTTDQALWDTRRTESPSPGESRCKVAVDLFAELGNWFANRTDQQPPDQQPIRIDLMMPEADVQILRPQPLQDERLHQNACICSLESSSNIIIDSMTSVFDTDASLPYDYDLFESLIMKKRIKVDEERTQC</sequence>
<feature type="region of interest" description="Disordered" evidence="1">
    <location>
        <begin position="1"/>
        <end position="24"/>
    </location>
</feature>
<protein>
    <submittedName>
        <fullName evidence="2">Uncharacterized protein</fullName>
    </submittedName>
</protein>
<organism evidence="2 3">
    <name type="scientific">Clonorchis sinensis</name>
    <name type="common">Chinese liver fluke</name>
    <dbReference type="NCBI Taxonomy" id="79923"/>
    <lineage>
        <taxon>Eukaryota</taxon>
        <taxon>Metazoa</taxon>
        <taxon>Spiralia</taxon>
        <taxon>Lophotrochozoa</taxon>
        <taxon>Platyhelminthes</taxon>
        <taxon>Trematoda</taxon>
        <taxon>Digenea</taxon>
        <taxon>Opisthorchiida</taxon>
        <taxon>Opisthorchiata</taxon>
        <taxon>Opisthorchiidae</taxon>
        <taxon>Clonorchis</taxon>
    </lineage>
</organism>
<gene>
    <name evidence="2" type="ORF">CLF_111541</name>
</gene>
<dbReference type="AlphaFoldDB" id="G7YLR3"/>
<accession>G7YLR3</accession>
<reference evidence="2" key="1">
    <citation type="journal article" date="2011" name="Genome Biol.">
        <title>The draft genome of the carcinogenic human liver fluke Clonorchis sinensis.</title>
        <authorList>
            <person name="Wang X."/>
            <person name="Chen W."/>
            <person name="Huang Y."/>
            <person name="Sun J."/>
            <person name="Men J."/>
            <person name="Liu H."/>
            <person name="Luo F."/>
            <person name="Guo L."/>
            <person name="Lv X."/>
            <person name="Deng C."/>
            <person name="Zhou C."/>
            <person name="Fan Y."/>
            <person name="Li X."/>
            <person name="Huang L."/>
            <person name="Hu Y."/>
            <person name="Liang C."/>
            <person name="Hu X."/>
            <person name="Xu J."/>
            <person name="Yu X."/>
        </authorList>
    </citation>
    <scope>NUCLEOTIDE SEQUENCE [LARGE SCALE GENOMIC DNA]</scope>
    <source>
        <strain evidence="2">Henan</strain>
    </source>
</reference>
<evidence type="ECO:0000313" key="2">
    <source>
        <dbReference type="EMBL" id="GAA53894.1"/>
    </source>
</evidence>
<reference key="2">
    <citation type="submission" date="2011-10" db="EMBL/GenBank/DDBJ databases">
        <title>The genome and transcriptome sequence of Clonorchis sinensis provide insights into the carcinogenic liver fluke.</title>
        <authorList>
            <person name="Wang X."/>
            <person name="Huang Y."/>
            <person name="Chen W."/>
            <person name="Liu H."/>
            <person name="Guo L."/>
            <person name="Chen Y."/>
            <person name="Luo F."/>
            <person name="Zhou W."/>
            <person name="Sun J."/>
            <person name="Mao Q."/>
            <person name="Liang P."/>
            <person name="Zhou C."/>
            <person name="Tian Y."/>
            <person name="Men J."/>
            <person name="Lv X."/>
            <person name="Huang L."/>
            <person name="Zhou J."/>
            <person name="Hu Y."/>
            <person name="Li R."/>
            <person name="Zhang F."/>
            <person name="Lei H."/>
            <person name="Li X."/>
            <person name="Hu X."/>
            <person name="Liang C."/>
            <person name="Xu J."/>
            <person name="Wu Z."/>
            <person name="Yu X."/>
        </authorList>
    </citation>
    <scope>NUCLEOTIDE SEQUENCE</scope>
    <source>
        <strain>Henan</strain>
    </source>
</reference>
<proteinExistence type="predicted"/>
<dbReference type="Proteomes" id="UP000008909">
    <property type="component" value="Unassembled WGS sequence"/>
</dbReference>